<comment type="caution">
    <text evidence="1">The sequence shown here is derived from an EMBL/GenBank/DDBJ whole genome shotgun (WGS) entry which is preliminary data.</text>
</comment>
<evidence type="ECO:0000313" key="2">
    <source>
        <dbReference type="Proteomes" id="UP000663792"/>
    </source>
</evidence>
<protein>
    <recommendedName>
        <fullName evidence="3">Holin</fullName>
    </recommendedName>
</protein>
<sequence length="87" mass="8863">MSIFTRVFWKDAVERSLRTGAQNIAATWSAAGVGSLIGVDWKAAASIAGFGILYSLVTSVAAGALTNTEGASLVVEAVDPPGKHAAD</sequence>
<keyword evidence="2" id="KW-1185">Reference proteome</keyword>
<reference evidence="1" key="1">
    <citation type="submission" date="2021-01" db="EMBL/GenBank/DDBJ databases">
        <title>YIM 132084 draft genome.</title>
        <authorList>
            <person name="An D."/>
        </authorList>
    </citation>
    <scope>NUCLEOTIDE SEQUENCE</scope>
    <source>
        <strain evidence="1">YIM 132084</strain>
    </source>
</reference>
<dbReference type="RefSeq" id="WP_205260233.1">
    <property type="nucleotide sequence ID" value="NZ_JAERWK010000010.1"/>
</dbReference>
<accession>A0A939C1L8</accession>
<dbReference type="Pfam" id="PF16945">
    <property type="entry name" value="Phage_r1t_holin"/>
    <property type="match status" value="1"/>
</dbReference>
<organism evidence="1 2">
    <name type="scientific">Nakamurella leprariae</name>
    <dbReference type="NCBI Taxonomy" id="2803911"/>
    <lineage>
        <taxon>Bacteria</taxon>
        <taxon>Bacillati</taxon>
        <taxon>Actinomycetota</taxon>
        <taxon>Actinomycetes</taxon>
        <taxon>Nakamurellales</taxon>
        <taxon>Nakamurellaceae</taxon>
        <taxon>Nakamurella</taxon>
    </lineage>
</organism>
<dbReference type="Proteomes" id="UP000663792">
    <property type="component" value="Unassembled WGS sequence"/>
</dbReference>
<gene>
    <name evidence="1" type="ORF">JL106_08295</name>
</gene>
<dbReference type="AlphaFoldDB" id="A0A939C1L8"/>
<dbReference type="InterPro" id="IPR020109">
    <property type="entry name" value="Holin_r1t"/>
</dbReference>
<name>A0A939C1L8_9ACTN</name>
<evidence type="ECO:0000313" key="1">
    <source>
        <dbReference type="EMBL" id="MBM9467277.1"/>
    </source>
</evidence>
<dbReference type="EMBL" id="JAERWK010000010">
    <property type="protein sequence ID" value="MBM9467277.1"/>
    <property type="molecule type" value="Genomic_DNA"/>
</dbReference>
<proteinExistence type="predicted"/>
<evidence type="ECO:0008006" key="3">
    <source>
        <dbReference type="Google" id="ProtNLM"/>
    </source>
</evidence>